<sequence length="75" mass="8178">MPLPLRSKLFGSGGWNNNWYFYIGSPAFALLGALLYWLFGVHLASSEVAEPLVMVLFLGATVTIGCAMLAVIDER</sequence>
<dbReference type="Proteomes" id="UP000199114">
    <property type="component" value="Unassembled WGS sequence"/>
</dbReference>
<evidence type="ECO:0000256" key="1">
    <source>
        <dbReference type="SAM" id="Phobius"/>
    </source>
</evidence>
<dbReference type="EMBL" id="FOFD01000003">
    <property type="protein sequence ID" value="SEQ87309.1"/>
    <property type="molecule type" value="Genomic_DNA"/>
</dbReference>
<evidence type="ECO:0000313" key="3">
    <source>
        <dbReference type="Proteomes" id="UP000199114"/>
    </source>
</evidence>
<keyword evidence="3" id="KW-1185">Reference proteome</keyword>
<feature type="transmembrane region" description="Helical" evidence="1">
    <location>
        <begin position="51"/>
        <end position="72"/>
    </location>
</feature>
<dbReference type="AlphaFoldDB" id="A0A1H9JKI3"/>
<evidence type="ECO:0000313" key="2">
    <source>
        <dbReference type="EMBL" id="SEQ87309.1"/>
    </source>
</evidence>
<protein>
    <submittedName>
        <fullName evidence="2">Uncharacterized protein</fullName>
    </submittedName>
</protein>
<name>A0A1H9JKI3_9EURY</name>
<keyword evidence="1" id="KW-1133">Transmembrane helix</keyword>
<accession>A0A1H9JKI3</accession>
<gene>
    <name evidence="2" type="ORF">SAMN04489841_2593</name>
</gene>
<dbReference type="RefSeq" id="WP_090618083.1">
    <property type="nucleotide sequence ID" value="NZ_FOFD01000003.1"/>
</dbReference>
<reference evidence="3" key="1">
    <citation type="submission" date="2016-10" db="EMBL/GenBank/DDBJ databases">
        <authorList>
            <person name="Varghese N."/>
            <person name="Submissions S."/>
        </authorList>
    </citation>
    <scope>NUCLEOTIDE SEQUENCE [LARGE SCALE GENOMIC DNA]</scope>
    <source>
        <strain evidence="3">DSM 25055</strain>
    </source>
</reference>
<organism evidence="2 3">
    <name type="scientific">Natrinema salaciae</name>
    <dbReference type="NCBI Taxonomy" id="1186196"/>
    <lineage>
        <taxon>Archaea</taxon>
        <taxon>Methanobacteriati</taxon>
        <taxon>Methanobacteriota</taxon>
        <taxon>Stenosarchaea group</taxon>
        <taxon>Halobacteria</taxon>
        <taxon>Halobacteriales</taxon>
        <taxon>Natrialbaceae</taxon>
        <taxon>Natrinema</taxon>
    </lineage>
</organism>
<keyword evidence="1" id="KW-0812">Transmembrane</keyword>
<proteinExistence type="predicted"/>
<feature type="transmembrane region" description="Helical" evidence="1">
    <location>
        <begin position="20"/>
        <end position="39"/>
    </location>
</feature>
<dbReference type="OrthoDB" id="175949at2157"/>
<keyword evidence="1" id="KW-0472">Membrane</keyword>